<feature type="domain" description="Nitroreductase" evidence="4">
    <location>
        <begin position="9"/>
        <end position="184"/>
    </location>
</feature>
<keyword evidence="2" id="KW-0521">NADP</keyword>
<evidence type="ECO:0000259" key="4">
    <source>
        <dbReference type="Pfam" id="PF00881"/>
    </source>
</evidence>
<evidence type="ECO:0000256" key="3">
    <source>
        <dbReference type="ARBA" id="ARBA00023002"/>
    </source>
</evidence>
<sequence>MSLQEALHWRSATKSYNGNVIEKDKIEQVLNAIRLAPSSSGLQPFKVFVITNKDLREKLQPISCQQQQIVQASHILVFAAWDEYTQERVDSFFEFSNKERNLPSEATDDYRLNLLGMLSKKTKADHFLNSSQQTYIALGFGLLAAADLKIDATPIEGFDNAAVDELLNLPEQGLKSSVMLALGYKDEDSDWWGKLKKVRRSNEELFVELH</sequence>
<dbReference type="CDD" id="cd02149">
    <property type="entry name" value="NfsB-like"/>
    <property type="match status" value="1"/>
</dbReference>
<dbReference type="GO" id="GO:0016491">
    <property type="term" value="F:oxidoreductase activity"/>
    <property type="evidence" value="ECO:0007669"/>
    <property type="project" value="UniProtKB-KW"/>
</dbReference>
<protein>
    <submittedName>
        <fullName evidence="5">NAD(P)H-dependent oxidoreductase</fullName>
    </submittedName>
</protein>
<evidence type="ECO:0000313" key="6">
    <source>
        <dbReference type="Proteomes" id="UP000092651"/>
    </source>
</evidence>
<dbReference type="PANTHER" id="PTHR43673:SF10">
    <property type="entry name" value="NADH DEHYDROGENASE_NAD(P)H NITROREDUCTASE XCC3605-RELATED"/>
    <property type="match status" value="1"/>
</dbReference>
<accession>A0A1B8ZLE3</accession>
<dbReference type="Pfam" id="PF00881">
    <property type="entry name" value="Nitroreductase"/>
    <property type="match status" value="1"/>
</dbReference>
<keyword evidence="3" id="KW-0560">Oxidoreductase</keyword>
<organism evidence="5 6">
    <name type="scientific">Chryseobacterium artocarpi</name>
    <dbReference type="NCBI Taxonomy" id="1414727"/>
    <lineage>
        <taxon>Bacteria</taxon>
        <taxon>Pseudomonadati</taxon>
        <taxon>Bacteroidota</taxon>
        <taxon>Flavobacteriia</taxon>
        <taxon>Flavobacteriales</taxon>
        <taxon>Weeksellaceae</taxon>
        <taxon>Chryseobacterium group</taxon>
        <taxon>Chryseobacterium</taxon>
    </lineage>
</organism>
<name>A0A1B8ZLE3_9FLAO</name>
<evidence type="ECO:0000313" key="5">
    <source>
        <dbReference type="EMBL" id="OCA72390.1"/>
    </source>
</evidence>
<dbReference type="OrthoDB" id="9809288at2"/>
<dbReference type="SUPFAM" id="SSF55469">
    <property type="entry name" value="FMN-dependent nitroreductase-like"/>
    <property type="match status" value="1"/>
</dbReference>
<comment type="similarity">
    <text evidence="1">Belongs to the nitroreductase family.</text>
</comment>
<dbReference type="Proteomes" id="UP000092651">
    <property type="component" value="Unassembled WGS sequence"/>
</dbReference>
<dbReference type="EMBL" id="MAYH01000023">
    <property type="protein sequence ID" value="OCA72390.1"/>
    <property type="molecule type" value="Genomic_DNA"/>
</dbReference>
<dbReference type="InterPro" id="IPR029479">
    <property type="entry name" value="Nitroreductase"/>
</dbReference>
<evidence type="ECO:0000256" key="1">
    <source>
        <dbReference type="ARBA" id="ARBA00007118"/>
    </source>
</evidence>
<dbReference type="RefSeq" id="WP_065394614.1">
    <property type="nucleotide sequence ID" value="NZ_MAYH01000023.1"/>
</dbReference>
<comment type="caution">
    <text evidence="5">The sequence shown here is derived from an EMBL/GenBank/DDBJ whole genome shotgun (WGS) entry which is preliminary data.</text>
</comment>
<evidence type="ECO:0000256" key="2">
    <source>
        <dbReference type="ARBA" id="ARBA00022857"/>
    </source>
</evidence>
<dbReference type="AlphaFoldDB" id="A0A1B8ZLE3"/>
<reference evidence="5 6" key="1">
    <citation type="submission" date="2016-07" db="EMBL/GenBank/DDBJ databases">
        <authorList>
            <person name="Jeong J.-J."/>
            <person name="Kim D.W."/>
            <person name="Sang M.K."/>
            <person name="Choi I.-G."/>
            <person name="Kim K.D."/>
        </authorList>
    </citation>
    <scope>NUCLEOTIDE SEQUENCE [LARGE SCALE GENOMIC DNA]</scope>
    <source>
        <strain evidence="5 6">UTM-3</strain>
    </source>
</reference>
<dbReference type="InterPro" id="IPR000415">
    <property type="entry name" value="Nitroreductase-like"/>
</dbReference>
<gene>
    <name evidence="5" type="ORF">BBI01_09700</name>
</gene>
<keyword evidence="6" id="KW-1185">Reference proteome</keyword>
<proteinExistence type="inferred from homology"/>
<dbReference type="Gene3D" id="3.40.109.10">
    <property type="entry name" value="NADH Oxidase"/>
    <property type="match status" value="1"/>
</dbReference>
<dbReference type="PANTHER" id="PTHR43673">
    <property type="entry name" value="NAD(P)H NITROREDUCTASE YDGI-RELATED"/>
    <property type="match status" value="1"/>
</dbReference>
<dbReference type="InterPro" id="IPR033878">
    <property type="entry name" value="NfsB-like"/>
</dbReference>